<organism evidence="2">
    <name type="scientific">Saccharum hybrid cultivar R570</name>
    <dbReference type="NCBI Taxonomy" id="131158"/>
    <lineage>
        <taxon>Eukaryota</taxon>
        <taxon>Viridiplantae</taxon>
        <taxon>Streptophyta</taxon>
        <taxon>Embryophyta</taxon>
        <taxon>Tracheophyta</taxon>
        <taxon>Spermatophyta</taxon>
        <taxon>Magnoliopsida</taxon>
        <taxon>Liliopsida</taxon>
        <taxon>Poales</taxon>
        <taxon>Poaceae</taxon>
        <taxon>PACMAD clade</taxon>
        <taxon>Panicoideae</taxon>
        <taxon>Andropogonodae</taxon>
        <taxon>Andropogoneae</taxon>
        <taxon>Saccharinae</taxon>
        <taxon>Saccharum</taxon>
        <taxon>Saccharum officinarum species complex</taxon>
    </lineage>
</organism>
<evidence type="ECO:0000313" key="2">
    <source>
        <dbReference type="EMBL" id="AGT16743.1"/>
    </source>
</evidence>
<accession>A0A059Q0F1</accession>
<name>A0A059Q0F1_9POAL</name>
<protein>
    <submittedName>
        <fullName evidence="2">Uncharacterized protein</fullName>
    </submittedName>
</protein>
<feature type="compositionally biased region" description="Basic and acidic residues" evidence="1">
    <location>
        <begin position="131"/>
        <end position="153"/>
    </location>
</feature>
<dbReference type="EMBL" id="KF184815">
    <property type="protein sequence ID" value="AGT16743.1"/>
    <property type="molecule type" value="Genomic_DNA"/>
</dbReference>
<evidence type="ECO:0000256" key="1">
    <source>
        <dbReference type="SAM" id="MobiDB-lite"/>
    </source>
</evidence>
<dbReference type="AlphaFoldDB" id="A0A059Q0F1"/>
<feature type="region of interest" description="Disordered" evidence="1">
    <location>
        <begin position="122"/>
        <end position="153"/>
    </location>
</feature>
<sequence>MRWDEPMRGACAGDADPVPISPFLSRTGGQQRPASAASHALRRRRHTQAPASRRDPRLRRPSARTYWPRPLSSSHVTPAAAAGVLEPPDLTRLAQRRAHLALPAGGLGNFRAVDLESIEPSLRAGTTADSSLREDKPETFDNRDAHSGDHSKL</sequence>
<gene>
    <name evidence="2" type="ORF">SHCRBa_015_N03_F_20</name>
</gene>
<feature type="region of interest" description="Disordered" evidence="1">
    <location>
        <begin position="1"/>
        <end position="83"/>
    </location>
</feature>
<reference evidence="2" key="1">
    <citation type="submission" date="2013-05" db="EMBL/GenBank/DDBJ databases">
        <title>Building the sugarcane genome for biotechnology and identifying evolutionary trends.</title>
        <authorList>
            <person name="De Setta N."/>
            <person name="Monteiro-Vitorello C.B."/>
            <person name="Metcalfe C.J."/>
            <person name="Cruz G.M.Q."/>
            <person name="Del Bem L.E."/>
            <person name="Vicentini R."/>
            <person name="Nogueira F.T.S."/>
            <person name="Campos R.A."/>
            <person name="Nunes S.L."/>
            <person name="Turrini P.C.G."/>
            <person name="Vieira A.P."/>
            <person name="Cruz E.A.O."/>
            <person name="Correa T.C.S."/>
            <person name="Hotta C.T."/>
            <person name="de Mello-Varani A."/>
            <person name="Vautrin S."/>
            <person name="Trindade A.S."/>
            <person name="Vilela M.M."/>
            <person name="Horta C.L."/>
            <person name="Sato P.M."/>
            <person name="de Andrade R.F."/>
            <person name="Nishiyama M.Y."/>
            <person name="Cardoso-Silva C.B."/>
            <person name="Scortecci K.C."/>
            <person name="Garcia A.A.F."/>
            <person name="Carneiro M.S."/>
            <person name="Kim C."/>
            <person name="Paterson A.H."/>
            <person name="Berges H."/>
            <person name="D'Hont A."/>
            <person name="de-Souza A.P."/>
            <person name="Souza G.M."/>
            <person name="Vincentz M."/>
            <person name="Kitajima J.P."/>
            <person name="Van Sluys M.-A."/>
        </authorList>
    </citation>
    <scope>NUCLEOTIDE SEQUENCE</scope>
</reference>
<proteinExistence type="predicted"/>